<dbReference type="PANTHER" id="PTHR30086:SF20">
    <property type="entry name" value="ARGININE EXPORTER PROTEIN ARGO-RELATED"/>
    <property type="match status" value="1"/>
</dbReference>
<feature type="transmembrane region" description="Helical" evidence="6">
    <location>
        <begin position="40"/>
        <end position="68"/>
    </location>
</feature>
<evidence type="ECO:0000256" key="2">
    <source>
        <dbReference type="ARBA" id="ARBA00022475"/>
    </source>
</evidence>
<keyword evidence="4 6" id="KW-1133">Transmembrane helix</keyword>
<reference evidence="7 8" key="1">
    <citation type="journal article" date="2019" name="Int. J. Syst. Evol. Microbiol.">
        <title>The Global Catalogue of Microorganisms (GCM) 10K type strain sequencing project: providing services to taxonomists for standard genome sequencing and annotation.</title>
        <authorList>
            <consortium name="The Broad Institute Genomics Platform"/>
            <consortium name="The Broad Institute Genome Sequencing Center for Infectious Disease"/>
            <person name="Wu L."/>
            <person name="Ma J."/>
        </authorList>
    </citation>
    <scope>NUCLEOTIDE SEQUENCE [LARGE SCALE GENOMIC DNA]</scope>
    <source>
        <strain evidence="7 8">JCM 14736</strain>
    </source>
</reference>
<evidence type="ECO:0000256" key="5">
    <source>
        <dbReference type="ARBA" id="ARBA00023136"/>
    </source>
</evidence>
<evidence type="ECO:0000256" key="1">
    <source>
        <dbReference type="ARBA" id="ARBA00004651"/>
    </source>
</evidence>
<keyword evidence="3 6" id="KW-0812">Transmembrane</keyword>
<dbReference type="InterPro" id="IPR001123">
    <property type="entry name" value="LeuE-type"/>
</dbReference>
<sequence length="219" mass="22494">MTILQALLSFSVVAMLLTILPGIDSSLVLRQALVRGRGTAIATGIGICLGSFVWGVAAAVGAAALLAASEFAYRMVTWLGAAYMIVLGGTLLWKAIFSKRNGAEAQAAAAGAEPSTVPASPWRAGLVGLASNLANPKVGVFYVATIPQFIPHGASPVLMGLALAAVHAVLTVVWFGILIVLATYASRWLRRPKTIRAIDGVTGTVLVGFGAKLIASPTA</sequence>
<evidence type="ECO:0000256" key="4">
    <source>
        <dbReference type="ARBA" id="ARBA00022989"/>
    </source>
</evidence>
<comment type="caution">
    <text evidence="7">The sequence shown here is derived from an EMBL/GenBank/DDBJ whole genome shotgun (WGS) entry which is preliminary data.</text>
</comment>
<dbReference type="PIRSF" id="PIRSF006324">
    <property type="entry name" value="LeuE"/>
    <property type="match status" value="1"/>
</dbReference>
<comment type="subcellular location">
    <subcellularLocation>
        <location evidence="1">Cell membrane</location>
        <topology evidence="1">Multi-pass membrane protein</topology>
    </subcellularLocation>
</comment>
<dbReference type="RefSeq" id="WP_344028959.1">
    <property type="nucleotide sequence ID" value="NZ_BAAAOB010000001.1"/>
</dbReference>
<evidence type="ECO:0000256" key="3">
    <source>
        <dbReference type="ARBA" id="ARBA00022692"/>
    </source>
</evidence>
<dbReference type="Pfam" id="PF01810">
    <property type="entry name" value="LysE"/>
    <property type="match status" value="1"/>
</dbReference>
<dbReference type="PANTHER" id="PTHR30086">
    <property type="entry name" value="ARGININE EXPORTER PROTEIN ARGO"/>
    <property type="match status" value="1"/>
</dbReference>
<accession>A0ABN2L8T2</accession>
<evidence type="ECO:0000256" key="6">
    <source>
        <dbReference type="SAM" id="Phobius"/>
    </source>
</evidence>
<dbReference type="EMBL" id="BAAAOB010000001">
    <property type="protein sequence ID" value="GAA1779451.1"/>
    <property type="molecule type" value="Genomic_DNA"/>
</dbReference>
<organism evidence="7 8">
    <name type="scientific">Leucobacter iarius</name>
    <dbReference type="NCBI Taxonomy" id="333963"/>
    <lineage>
        <taxon>Bacteria</taxon>
        <taxon>Bacillati</taxon>
        <taxon>Actinomycetota</taxon>
        <taxon>Actinomycetes</taxon>
        <taxon>Micrococcales</taxon>
        <taxon>Microbacteriaceae</taxon>
        <taxon>Leucobacter</taxon>
    </lineage>
</organism>
<feature type="transmembrane region" description="Helical" evidence="6">
    <location>
        <begin position="75"/>
        <end position="96"/>
    </location>
</feature>
<keyword evidence="5 6" id="KW-0472">Membrane</keyword>
<evidence type="ECO:0000313" key="7">
    <source>
        <dbReference type="EMBL" id="GAA1779451.1"/>
    </source>
</evidence>
<keyword evidence="8" id="KW-1185">Reference proteome</keyword>
<keyword evidence="2" id="KW-1003">Cell membrane</keyword>
<dbReference type="Proteomes" id="UP001500851">
    <property type="component" value="Unassembled WGS sequence"/>
</dbReference>
<feature type="transmembrane region" description="Helical" evidence="6">
    <location>
        <begin position="157"/>
        <end position="185"/>
    </location>
</feature>
<proteinExistence type="predicted"/>
<gene>
    <name evidence="7" type="ORF">GCM10009768_05400</name>
</gene>
<name>A0ABN2L8T2_9MICO</name>
<protein>
    <submittedName>
        <fullName evidence="7">LysE family translocator</fullName>
    </submittedName>
</protein>
<evidence type="ECO:0000313" key="8">
    <source>
        <dbReference type="Proteomes" id="UP001500851"/>
    </source>
</evidence>